<evidence type="ECO:0000256" key="7">
    <source>
        <dbReference type="ARBA" id="ARBA00022989"/>
    </source>
</evidence>
<dbReference type="InterPro" id="IPR036640">
    <property type="entry name" value="ABC1_TM_sf"/>
</dbReference>
<dbReference type="CDD" id="cd18541">
    <property type="entry name" value="ABC_6TM_TmrB_like"/>
    <property type="match status" value="1"/>
</dbReference>
<dbReference type="PROSITE" id="PS00211">
    <property type="entry name" value="ABC_TRANSPORTER_1"/>
    <property type="match status" value="1"/>
</dbReference>
<dbReference type="InterPro" id="IPR003439">
    <property type="entry name" value="ABC_transporter-like_ATP-bd"/>
</dbReference>
<keyword evidence="4 9" id="KW-0812">Transmembrane</keyword>
<evidence type="ECO:0000256" key="2">
    <source>
        <dbReference type="ARBA" id="ARBA00022448"/>
    </source>
</evidence>
<keyword evidence="3" id="KW-1003">Cell membrane</keyword>
<evidence type="ECO:0000256" key="9">
    <source>
        <dbReference type="SAM" id="Phobius"/>
    </source>
</evidence>
<dbReference type="InterPro" id="IPR017871">
    <property type="entry name" value="ABC_transporter-like_CS"/>
</dbReference>
<dbReference type="SUPFAM" id="SSF90123">
    <property type="entry name" value="ABC transporter transmembrane region"/>
    <property type="match status" value="1"/>
</dbReference>
<feature type="transmembrane region" description="Helical" evidence="9">
    <location>
        <begin position="46"/>
        <end position="67"/>
    </location>
</feature>
<evidence type="ECO:0000259" key="10">
    <source>
        <dbReference type="PROSITE" id="PS50893"/>
    </source>
</evidence>
<keyword evidence="13" id="KW-1185">Reference proteome</keyword>
<dbReference type="eggNOG" id="COG1132">
    <property type="taxonomic scope" value="Bacteria"/>
</dbReference>
<dbReference type="PANTHER" id="PTHR24221">
    <property type="entry name" value="ATP-BINDING CASSETTE SUB-FAMILY B"/>
    <property type="match status" value="1"/>
</dbReference>
<dbReference type="PROSITE" id="PS50893">
    <property type="entry name" value="ABC_TRANSPORTER_2"/>
    <property type="match status" value="1"/>
</dbReference>
<dbReference type="SMART" id="SM00382">
    <property type="entry name" value="AAA"/>
    <property type="match status" value="1"/>
</dbReference>
<dbReference type="Gene3D" id="3.40.50.300">
    <property type="entry name" value="P-loop containing nucleotide triphosphate hydrolases"/>
    <property type="match status" value="1"/>
</dbReference>
<evidence type="ECO:0000256" key="4">
    <source>
        <dbReference type="ARBA" id="ARBA00022692"/>
    </source>
</evidence>
<dbReference type="OrthoDB" id="5480201at2"/>
<feature type="transmembrane region" description="Helical" evidence="9">
    <location>
        <begin position="307"/>
        <end position="328"/>
    </location>
</feature>
<dbReference type="RefSeq" id="WP_011734393.1">
    <property type="nucleotide sequence ID" value="NC_008609.1"/>
</dbReference>
<dbReference type="PANTHER" id="PTHR24221:SF579">
    <property type="entry name" value="ABC TRANSPORTER"/>
    <property type="match status" value="1"/>
</dbReference>
<dbReference type="GO" id="GO:0140359">
    <property type="term" value="F:ABC-type transporter activity"/>
    <property type="evidence" value="ECO:0007669"/>
    <property type="project" value="InterPro"/>
</dbReference>
<evidence type="ECO:0000313" key="13">
    <source>
        <dbReference type="Proteomes" id="UP000006732"/>
    </source>
</evidence>
<evidence type="ECO:0000256" key="3">
    <source>
        <dbReference type="ARBA" id="ARBA00022475"/>
    </source>
</evidence>
<dbReference type="STRING" id="338966.Ppro_0447"/>
<feature type="transmembrane region" description="Helical" evidence="9">
    <location>
        <begin position="270"/>
        <end position="295"/>
    </location>
</feature>
<organism evidence="12 13">
    <name type="scientific">Pelobacter propionicus (strain DSM 2379 / NBRC 103807 / OttBd1)</name>
    <dbReference type="NCBI Taxonomy" id="338966"/>
    <lineage>
        <taxon>Bacteria</taxon>
        <taxon>Pseudomonadati</taxon>
        <taxon>Thermodesulfobacteriota</taxon>
        <taxon>Desulfuromonadia</taxon>
        <taxon>Desulfuromonadales</taxon>
        <taxon>Desulfuromonadaceae</taxon>
        <taxon>Pelobacter</taxon>
    </lineage>
</organism>
<evidence type="ECO:0000313" key="12">
    <source>
        <dbReference type="EMBL" id="ABK98079.1"/>
    </source>
</evidence>
<keyword evidence="8 9" id="KW-0472">Membrane</keyword>
<dbReference type="Gene3D" id="1.20.1560.10">
    <property type="entry name" value="ABC transporter type 1, transmembrane domain"/>
    <property type="match status" value="1"/>
</dbReference>
<dbReference type="PROSITE" id="PS50929">
    <property type="entry name" value="ABC_TM1F"/>
    <property type="match status" value="1"/>
</dbReference>
<dbReference type="Proteomes" id="UP000006732">
    <property type="component" value="Chromosome"/>
</dbReference>
<protein>
    <submittedName>
        <fullName evidence="12">ABC transporter related protein</fullName>
    </submittedName>
</protein>
<feature type="domain" description="ABC transporter" evidence="10">
    <location>
        <begin position="364"/>
        <end position="596"/>
    </location>
</feature>
<gene>
    <name evidence="12" type="ordered locus">Ppro_0447</name>
</gene>
<reference evidence="12 13" key="1">
    <citation type="submission" date="2006-10" db="EMBL/GenBank/DDBJ databases">
        <title>Complete sequence of chromosome of Pelobacter propionicus DSM 2379.</title>
        <authorList>
            <consortium name="US DOE Joint Genome Institute"/>
            <person name="Copeland A."/>
            <person name="Lucas S."/>
            <person name="Lapidus A."/>
            <person name="Barry K."/>
            <person name="Detter J.C."/>
            <person name="Glavina del Rio T."/>
            <person name="Hammon N."/>
            <person name="Israni S."/>
            <person name="Dalin E."/>
            <person name="Tice H."/>
            <person name="Pitluck S."/>
            <person name="Saunders E."/>
            <person name="Brettin T."/>
            <person name="Bruce D."/>
            <person name="Han C."/>
            <person name="Tapia R."/>
            <person name="Schmutz J."/>
            <person name="Larimer F."/>
            <person name="Land M."/>
            <person name="Hauser L."/>
            <person name="Kyrpides N."/>
            <person name="Kim E."/>
            <person name="Lovley D."/>
            <person name="Richardson P."/>
        </authorList>
    </citation>
    <scope>NUCLEOTIDE SEQUENCE [LARGE SCALE GENOMIC DNA]</scope>
    <source>
        <strain evidence="13">DSM 2379 / NBRC 103807 / OttBd1</strain>
    </source>
</reference>
<sequence>MAPVRVAAFFRIGPTGCEPRPNPGKATTIKDLSRLIPHIRSLGRRYTGGALLLLATNALALLIPWYMKLAVEALQRPASARLSATTCALLIVALAVAHCVTRIYSRTLILNAARIIEYRIREELFQRLLLLDLPFFSGSRTGDIISRFANDLTNVRMLTGFGAMSAMNTLILYGAAVTMMWRIHPWLTLCAVVPFPLMVLLVKKVSQHMFRRSLAAQEELARLSSLAEESISAIRLVKSYCREEHFQALFQEIAGRYLEHNLVMGRLRGLIIPVMAVATGAGTLIVLFLGGRLVIAGTITLGDFVAFSGYLTMLVWPTAIMGWILTMMQRGASSMSRLNAILTAEPAVADAADAVSQEGVRQGIELRGLTFGYDNGKLLDDISCHIAAGERIGITGEVGCGKSSLLRLIPRLLPVDDGMILIDGKDINHITLASLRSLIGYVPQEAFLFSRSIRENIAYGVEDQWVDVSNAARRAGFTDDVNSFRDGLETLVGEKGVSLSGGQKQRLSIARALLPGPRILLLDDPLSAVDAGREEEVLNELRGFYGDRTVLIVSHRLSVFRDCHRILVLKDGRIAEQGSPAELLALDGLYAGMQRMQRLRDELL</sequence>
<dbReference type="InterPro" id="IPR027417">
    <property type="entry name" value="P-loop_NTPase"/>
</dbReference>
<dbReference type="InterPro" id="IPR011527">
    <property type="entry name" value="ABC1_TM_dom"/>
</dbReference>
<dbReference type="GO" id="GO:0016887">
    <property type="term" value="F:ATP hydrolysis activity"/>
    <property type="evidence" value="ECO:0007669"/>
    <property type="project" value="InterPro"/>
</dbReference>
<proteinExistence type="predicted"/>
<keyword evidence="7 9" id="KW-1133">Transmembrane helix</keyword>
<comment type="subcellular location">
    <subcellularLocation>
        <location evidence="1">Cell membrane</location>
        <topology evidence="1">Multi-pass membrane protein</topology>
    </subcellularLocation>
</comment>
<dbReference type="GO" id="GO:0005886">
    <property type="term" value="C:plasma membrane"/>
    <property type="evidence" value="ECO:0007669"/>
    <property type="project" value="UniProtKB-SubCell"/>
</dbReference>
<evidence type="ECO:0000256" key="8">
    <source>
        <dbReference type="ARBA" id="ARBA00023136"/>
    </source>
</evidence>
<dbReference type="HOGENOM" id="CLU_000604_84_3_7"/>
<accession>A1AL59</accession>
<evidence type="ECO:0000256" key="5">
    <source>
        <dbReference type="ARBA" id="ARBA00022741"/>
    </source>
</evidence>
<evidence type="ECO:0000256" key="1">
    <source>
        <dbReference type="ARBA" id="ARBA00004651"/>
    </source>
</evidence>
<dbReference type="KEGG" id="ppd:Ppro_0447"/>
<feature type="transmembrane region" description="Helical" evidence="9">
    <location>
        <begin position="157"/>
        <end position="177"/>
    </location>
</feature>
<dbReference type="InterPro" id="IPR003593">
    <property type="entry name" value="AAA+_ATPase"/>
</dbReference>
<evidence type="ECO:0000256" key="6">
    <source>
        <dbReference type="ARBA" id="ARBA00022840"/>
    </source>
</evidence>
<dbReference type="Pfam" id="PF00664">
    <property type="entry name" value="ABC_membrane"/>
    <property type="match status" value="1"/>
</dbReference>
<dbReference type="GO" id="GO:0005524">
    <property type="term" value="F:ATP binding"/>
    <property type="evidence" value="ECO:0007669"/>
    <property type="project" value="UniProtKB-KW"/>
</dbReference>
<keyword evidence="6" id="KW-0067">ATP-binding</keyword>
<feature type="transmembrane region" description="Helical" evidence="9">
    <location>
        <begin position="79"/>
        <end position="100"/>
    </location>
</feature>
<dbReference type="SUPFAM" id="SSF52540">
    <property type="entry name" value="P-loop containing nucleoside triphosphate hydrolases"/>
    <property type="match status" value="1"/>
</dbReference>
<dbReference type="EMBL" id="CP000482">
    <property type="protein sequence ID" value="ABK98079.1"/>
    <property type="molecule type" value="Genomic_DNA"/>
</dbReference>
<feature type="transmembrane region" description="Helical" evidence="9">
    <location>
        <begin position="183"/>
        <end position="202"/>
    </location>
</feature>
<keyword evidence="5" id="KW-0547">Nucleotide-binding</keyword>
<name>A1AL59_PELPD</name>
<evidence type="ECO:0000259" key="11">
    <source>
        <dbReference type="PROSITE" id="PS50929"/>
    </source>
</evidence>
<dbReference type="AlphaFoldDB" id="A1AL59"/>
<feature type="domain" description="ABC transmembrane type-1" evidence="11">
    <location>
        <begin position="48"/>
        <end position="330"/>
    </location>
</feature>
<keyword evidence="2" id="KW-0813">Transport</keyword>
<dbReference type="Pfam" id="PF00005">
    <property type="entry name" value="ABC_tran"/>
    <property type="match status" value="1"/>
</dbReference>
<dbReference type="FunFam" id="3.40.50.300:FF:000221">
    <property type="entry name" value="Multidrug ABC transporter ATP-binding protein"/>
    <property type="match status" value="1"/>
</dbReference>
<dbReference type="InterPro" id="IPR039421">
    <property type="entry name" value="Type_1_exporter"/>
</dbReference>